<dbReference type="InterPro" id="IPR059120">
    <property type="entry name" value="Cullin-like_AB"/>
</dbReference>
<evidence type="ECO:0000256" key="2">
    <source>
        <dbReference type="ARBA" id="ARBA00022786"/>
    </source>
</evidence>
<dbReference type="FunFam" id="1.20.1310.10:FF:000013">
    <property type="entry name" value="Cullin-1 like"/>
    <property type="match status" value="1"/>
</dbReference>
<protein>
    <recommendedName>
        <fullName evidence="6">Cullin family profile domain-containing protein</fullName>
    </recommendedName>
</protein>
<evidence type="ECO:0000256" key="4">
    <source>
        <dbReference type="PROSITE-ProRule" id="PRU00330"/>
    </source>
</evidence>
<dbReference type="InterPro" id="IPR019559">
    <property type="entry name" value="Cullin_neddylation_domain"/>
</dbReference>
<dbReference type="InterPro" id="IPR001373">
    <property type="entry name" value="Cullin_N"/>
</dbReference>
<keyword evidence="3" id="KW-0832">Ubl conjugation</keyword>
<dbReference type="Gene3D" id="1.20.1310.10">
    <property type="entry name" value="Cullin Repeats"/>
    <property type="match status" value="4"/>
</dbReference>
<sequence length="749" mass="86445">MEIGTKIISLEEGWGVMEEGIAKMKRLVEGVPGEPQFNADLYMKLYTVIYNMCVQKPPHDVSDKIYGKYKETFEVYLRSRARPAIQQKHDVFMLQELVQRWKNHKVMVRWLSRFCFYLDRYYIPRKSLPSLDDTGKNCFREIIYEYLKVHLKNVVISLINQEREGVEIDRTMLKNALEIFVEMGANTVGGLGCYVDDFETAFITDTADYYSRKASAWIQEDSCPDYMIKAEECLKREKDRVTNYLHSSTEGKLLEEVQTHLLLNNAQRLFDKEQSGCTALLKDDKTSDLDRMYRLFSNIKNGLDPLSAAFKQHVTSEGMSIVKQVDDAVATSKKEDRAAAGLLEQSFVRRVIDLHDKYYAYVTGPFKKDSLFHKALKEAFEKFLNKSVGGSSVAELLAIFCDGILRKGGSTEKLSDDAIEETLDKIVVLLSYIDDKDLFAEFCKKKLARRLLFDKNSAEDEHERNFLSKLKLQCGGQFTSKMEGMITDLTVARENQSGYEEYVNSHDFAHPGMDFNITILTTGHWPTYKTIDLNLPTEMAQCVLSFKDYYQSKTKNRKLTYLYTLGSCNGLGKFQKKPVELILSTHQACLLMLFNSSDKLSYSEIRAQLNLTDDDVVRLLHSLSCAKYKILTKEPNTRSISQKDSFTWNADFTDKMRRIKVPLAPVDEKKKVIEDVDKDRRFAIDAAIVRIMKARKVLQYNDLVTTCVEQLSRMFKPDFKVIKKRIEDLISREFLARDEENPNTFKYLA</sequence>
<evidence type="ECO:0000256" key="1">
    <source>
        <dbReference type="ARBA" id="ARBA00006019"/>
    </source>
</evidence>
<dbReference type="SMART" id="SM00884">
    <property type="entry name" value="Cullin_Nedd8"/>
    <property type="match status" value="1"/>
</dbReference>
<reference evidence="7" key="1">
    <citation type="submission" date="2022-03" db="EMBL/GenBank/DDBJ databases">
        <title>A functionally conserved STORR gene fusion in Papaver species that diverged 16.8 million years ago.</title>
        <authorList>
            <person name="Catania T."/>
        </authorList>
    </citation>
    <scope>NUCLEOTIDE SEQUENCE</scope>
    <source>
        <strain evidence="7">S-191538</strain>
    </source>
</reference>
<name>A0AA41V3E1_PAPNU</name>
<comment type="similarity">
    <text evidence="1 4 5">Belongs to the cullin family.</text>
</comment>
<keyword evidence="8" id="KW-1185">Reference proteome</keyword>
<evidence type="ECO:0000313" key="7">
    <source>
        <dbReference type="EMBL" id="MCL7033035.1"/>
    </source>
</evidence>
<dbReference type="Pfam" id="PF10557">
    <property type="entry name" value="Cullin_Nedd8"/>
    <property type="match status" value="1"/>
</dbReference>
<organism evidence="7 8">
    <name type="scientific">Papaver nudicaule</name>
    <name type="common">Iceland poppy</name>
    <dbReference type="NCBI Taxonomy" id="74823"/>
    <lineage>
        <taxon>Eukaryota</taxon>
        <taxon>Viridiplantae</taxon>
        <taxon>Streptophyta</taxon>
        <taxon>Embryophyta</taxon>
        <taxon>Tracheophyta</taxon>
        <taxon>Spermatophyta</taxon>
        <taxon>Magnoliopsida</taxon>
        <taxon>Ranunculales</taxon>
        <taxon>Papaveraceae</taxon>
        <taxon>Papaveroideae</taxon>
        <taxon>Papaver</taxon>
    </lineage>
</organism>
<dbReference type="SUPFAM" id="SSF46785">
    <property type="entry name" value="Winged helix' DNA-binding domain"/>
    <property type="match status" value="1"/>
</dbReference>
<dbReference type="EMBL" id="JAJJMA010129942">
    <property type="protein sequence ID" value="MCL7033035.1"/>
    <property type="molecule type" value="Genomic_DNA"/>
</dbReference>
<dbReference type="InterPro" id="IPR036388">
    <property type="entry name" value="WH-like_DNA-bd_sf"/>
</dbReference>
<comment type="caution">
    <text evidence="7">The sequence shown here is derived from an EMBL/GenBank/DDBJ whole genome shotgun (WGS) entry which is preliminary data.</text>
</comment>
<dbReference type="InterPro" id="IPR016158">
    <property type="entry name" value="Cullin_homology"/>
</dbReference>
<dbReference type="SUPFAM" id="SSF74788">
    <property type="entry name" value="Cullin repeat-like"/>
    <property type="match status" value="1"/>
</dbReference>
<accession>A0AA41V3E1</accession>
<dbReference type="InterPro" id="IPR045093">
    <property type="entry name" value="Cullin"/>
</dbReference>
<dbReference type="Pfam" id="PF26557">
    <property type="entry name" value="Cullin_AB"/>
    <property type="match status" value="1"/>
</dbReference>
<dbReference type="GO" id="GO:0009867">
    <property type="term" value="P:jasmonic acid mediated signaling pathway"/>
    <property type="evidence" value="ECO:0007669"/>
    <property type="project" value="UniProtKB-ARBA"/>
</dbReference>
<dbReference type="GO" id="GO:0006511">
    <property type="term" value="P:ubiquitin-dependent protein catabolic process"/>
    <property type="evidence" value="ECO:0007669"/>
    <property type="project" value="InterPro"/>
</dbReference>
<dbReference type="InterPro" id="IPR036390">
    <property type="entry name" value="WH_DNA-bd_sf"/>
</dbReference>
<dbReference type="PANTHER" id="PTHR11932">
    <property type="entry name" value="CULLIN"/>
    <property type="match status" value="1"/>
</dbReference>
<dbReference type="FunFam" id="1.20.1310.10:FF:000020">
    <property type="entry name" value="Cullin-1, putative"/>
    <property type="match status" value="1"/>
</dbReference>
<dbReference type="FunFam" id="1.20.1310.10:FF:000001">
    <property type="entry name" value="Cullin 3"/>
    <property type="match status" value="1"/>
</dbReference>
<dbReference type="SUPFAM" id="SSF75632">
    <property type="entry name" value="Cullin homology domain"/>
    <property type="match status" value="1"/>
</dbReference>
<feature type="domain" description="Cullin family profile" evidence="6">
    <location>
        <begin position="392"/>
        <end position="624"/>
    </location>
</feature>
<dbReference type="SMART" id="SM00182">
    <property type="entry name" value="CULLIN"/>
    <property type="match status" value="1"/>
</dbReference>
<proteinExistence type="inferred from homology"/>
<dbReference type="FunFam" id="1.20.1310.10:FF:000021">
    <property type="entry name" value="Cullin-1, putative"/>
    <property type="match status" value="1"/>
</dbReference>
<evidence type="ECO:0000256" key="3">
    <source>
        <dbReference type="ARBA" id="ARBA00022843"/>
    </source>
</evidence>
<dbReference type="Proteomes" id="UP001177140">
    <property type="component" value="Unassembled WGS sequence"/>
</dbReference>
<dbReference type="InterPro" id="IPR016159">
    <property type="entry name" value="Cullin_repeat-like_dom_sf"/>
</dbReference>
<dbReference type="Gene3D" id="1.10.10.10">
    <property type="entry name" value="Winged helix-like DNA-binding domain superfamily/Winged helix DNA-binding domain"/>
    <property type="match status" value="1"/>
</dbReference>
<dbReference type="FunFam" id="1.10.10.10:FF:000503">
    <property type="entry name" value="Cullin-1"/>
    <property type="match status" value="1"/>
</dbReference>
<dbReference type="AlphaFoldDB" id="A0AA41V3E1"/>
<dbReference type="InterPro" id="IPR036317">
    <property type="entry name" value="Cullin_homology_sf"/>
</dbReference>
<evidence type="ECO:0000256" key="5">
    <source>
        <dbReference type="RuleBase" id="RU003829"/>
    </source>
</evidence>
<evidence type="ECO:0000259" key="6">
    <source>
        <dbReference type="PROSITE" id="PS50069"/>
    </source>
</evidence>
<gene>
    <name evidence="7" type="ORF">MKW94_018899</name>
</gene>
<dbReference type="PROSITE" id="PS50069">
    <property type="entry name" value="CULLIN_2"/>
    <property type="match status" value="1"/>
</dbReference>
<evidence type="ECO:0000313" key="8">
    <source>
        <dbReference type="Proteomes" id="UP001177140"/>
    </source>
</evidence>
<dbReference type="GO" id="GO:0031625">
    <property type="term" value="F:ubiquitin protein ligase binding"/>
    <property type="evidence" value="ECO:0007669"/>
    <property type="project" value="InterPro"/>
</dbReference>
<keyword evidence="2" id="KW-0833">Ubl conjugation pathway</keyword>
<dbReference type="Pfam" id="PF00888">
    <property type="entry name" value="Cullin"/>
    <property type="match status" value="1"/>
</dbReference>
<dbReference type="Gene3D" id="3.30.230.130">
    <property type="entry name" value="Cullin, Chain C, Domain 2"/>
    <property type="match status" value="1"/>
</dbReference>